<evidence type="ECO:0000256" key="2">
    <source>
        <dbReference type="SAM" id="MobiDB-lite"/>
    </source>
</evidence>
<reference evidence="3 5" key="1">
    <citation type="journal article" date="2017" name="Nature">
        <title>The sunflower genome provides insights into oil metabolism, flowering and Asterid evolution.</title>
        <authorList>
            <person name="Badouin H."/>
            <person name="Gouzy J."/>
            <person name="Grassa C.J."/>
            <person name="Murat F."/>
            <person name="Staton S.E."/>
            <person name="Cottret L."/>
            <person name="Lelandais-Briere C."/>
            <person name="Owens G.L."/>
            <person name="Carrere S."/>
            <person name="Mayjonade B."/>
            <person name="Legrand L."/>
            <person name="Gill N."/>
            <person name="Kane N.C."/>
            <person name="Bowers J.E."/>
            <person name="Hubner S."/>
            <person name="Bellec A."/>
            <person name="Berard A."/>
            <person name="Berges H."/>
            <person name="Blanchet N."/>
            <person name="Boniface M.C."/>
            <person name="Brunel D."/>
            <person name="Catrice O."/>
            <person name="Chaidir N."/>
            <person name="Claudel C."/>
            <person name="Donnadieu C."/>
            <person name="Faraut T."/>
            <person name="Fievet G."/>
            <person name="Helmstetter N."/>
            <person name="King M."/>
            <person name="Knapp S.J."/>
            <person name="Lai Z."/>
            <person name="Le Paslier M.C."/>
            <person name="Lippi Y."/>
            <person name="Lorenzon L."/>
            <person name="Mandel J.R."/>
            <person name="Marage G."/>
            <person name="Marchand G."/>
            <person name="Marquand E."/>
            <person name="Bret-Mestries E."/>
            <person name="Morien E."/>
            <person name="Nambeesan S."/>
            <person name="Nguyen T."/>
            <person name="Pegot-Espagnet P."/>
            <person name="Pouilly N."/>
            <person name="Raftis F."/>
            <person name="Sallet E."/>
            <person name="Schiex T."/>
            <person name="Thomas J."/>
            <person name="Vandecasteele C."/>
            <person name="Vares D."/>
            <person name="Vear F."/>
            <person name="Vautrin S."/>
            <person name="Crespi M."/>
            <person name="Mangin B."/>
            <person name="Burke J.M."/>
            <person name="Salse J."/>
            <person name="Munos S."/>
            <person name="Vincourt P."/>
            <person name="Rieseberg L.H."/>
            <person name="Langlade N.B."/>
        </authorList>
    </citation>
    <scope>NUCLEOTIDE SEQUENCE [LARGE SCALE GENOMIC DNA]</scope>
    <source>
        <strain evidence="5">cv. SF193</strain>
        <tissue evidence="3">Leaves</tissue>
    </source>
</reference>
<feature type="region of interest" description="Disordered" evidence="2">
    <location>
        <begin position="1"/>
        <end position="55"/>
    </location>
</feature>
<evidence type="ECO:0000313" key="3">
    <source>
        <dbReference type="EMBL" id="KAF5784507.1"/>
    </source>
</evidence>
<dbReference type="InParanoid" id="A0A251TEB9"/>
<protein>
    <submittedName>
        <fullName evidence="4">Uncharacterized protein</fullName>
    </submittedName>
</protein>
<dbReference type="EMBL" id="MNCJ02000326">
    <property type="protein sequence ID" value="KAF5784507.1"/>
    <property type="molecule type" value="Genomic_DNA"/>
</dbReference>
<feature type="region of interest" description="Disordered" evidence="2">
    <location>
        <begin position="353"/>
        <end position="374"/>
    </location>
</feature>
<reference evidence="4" key="2">
    <citation type="submission" date="2017-02" db="EMBL/GenBank/DDBJ databases">
        <title>Sunflower complete genome.</title>
        <authorList>
            <person name="Langlade N."/>
            <person name="Munos S."/>
        </authorList>
    </citation>
    <scope>NUCLEOTIDE SEQUENCE [LARGE SCALE GENOMIC DNA]</scope>
    <source>
        <tissue evidence="4">Leaves</tissue>
    </source>
</reference>
<dbReference type="Proteomes" id="UP000215914">
    <property type="component" value="Chromosome 11"/>
</dbReference>
<organism evidence="4 5">
    <name type="scientific">Helianthus annuus</name>
    <name type="common">Common sunflower</name>
    <dbReference type="NCBI Taxonomy" id="4232"/>
    <lineage>
        <taxon>Eukaryota</taxon>
        <taxon>Viridiplantae</taxon>
        <taxon>Streptophyta</taxon>
        <taxon>Embryophyta</taxon>
        <taxon>Tracheophyta</taxon>
        <taxon>Spermatophyta</taxon>
        <taxon>Magnoliopsida</taxon>
        <taxon>eudicotyledons</taxon>
        <taxon>Gunneridae</taxon>
        <taxon>Pentapetalae</taxon>
        <taxon>asterids</taxon>
        <taxon>campanulids</taxon>
        <taxon>Asterales</taxon>
        <taxon>Asteraceae</taxon>
        <taxon>Asteroideae</taxon>
        <taxon>Heliantheae alliance</taxon>
        <taxon>Heliantheae</taxon>
        <taxon>Helianthus</taxon>
    </lineage>
</organism>
<dbReference type="EMBL" id="CM007900">
    <property type="protein sequence ID" value="OTG09517.1"/>
    <property type="molecule type" value="Genomic_DNA"/>
</dbReference>
<accession>A0A251TEB9</accession>
<gene>
    <name evidence="4" type="ORF">HannXRQ_Chr11g0353791</name>
    <name evidence="3" type="ORF">HanXRQr2_Chr11g0520281</name>
</gene>
<feature type="coiled-coil region" evidence="1">
    <location>
        <begin position="145"/>
        <end position="186"/>
    </location>
</feature>
<reference evidence="3" key="3">
    <citation type="submission" date="2020-06" db="EMBL/GenBank/DDBJ databases">
        <title>Helianthus annuus Genome sequencing and assembly Release 2.</title>
        <authorList>
            <person name="Gouzy J."/>
            <person name="Langlade N."/>
            <person name="Munos S."/>
        </authorList>
    </citation>
    <scope>NUCLEOTIDE SEQUENCE</scope>
    <source>
        <tissue evidence="3">Leaves</tissue>
    </source>
</reference>
<keyword evidence="1" id="KW-0175">Coiled coil</keyword>
<feature type="compositionally biased region" description="Polar residues" evidence="2">
    <location>
        <begin position="9"/>
        <end position="18"/>
    </location>
</feature>
<name>A0A251TEB9_HELAN</name>
<dbReference type="Gramene" id="mRNA:HanXRQr2_Chr11g0520281">
    <property type="protein sequence ID" value="mRNA:HanXRQr2_Chr11g0520281"/>
    <property type="gene ID" value="HanXRQr2_Chr11g0520281"/>
</dbReference>
<proteinExistence type="predicted"/>
<dbReference type="AlphaFoldDB" id="A0A251TEB9"/>
<sequence>MKKKRAVSEASTRDNQTAELLLSLKPSSTPVRRGDSKSRSKPSADVTLAPNPNGPSVKAVGATTCICNISSKRKLDELNPATSNSKYSPHLLEDAELCRNVLDHLSTLGEVLAHRAMSDEISLLVKLTCLTPELLSRFERSSKVAQRKSKRVERYKRKLADKDEEIRRLKEEVNNLKKYKKMTKKDSEVKEVTRCLDEVSVEHQKEVSVLKMCLQDVQAQLEYKDRLLVEGVTELDSLVAELNCHSAKEQVRVEESRTFNESIRSLQSRLEELLADNRRLKDDQKSPEFLPGVLDLNESIRRVDELQAENQRLLEDNQMLSEDDRKSLEFLPEVSDLNASFRRMDELQAENQRLLEDNQMLSEDGRKSPEFRPGGELDPFQMLLHVLSLKPFDPIPTYTFKFD</sequence>
<feature type="compositionally biased region" description="Basic and acidic residues" evidence="2">
    <location>
        <begin position="363"/>
        <end position="374"/>
    </location>
</feature>
<evidence type="ECO:0000313" key="4">
    <source>
        <dbReference type="EMBL" id="OTG09517.1"/>
    </source>
</evidence>
<evidence type="ECO:0000256" key="1">
    <source>
        <dbReference type="SAM" id="Coils"/>
    </source>
</evidence>
<evidence type="ECO:0000313" key="5">
    <source>
        <dbReference type="Proteomes" id="UP000215914"/>
    </source>
</evidence>
<keyword evidence="5" id="KW-1185">Reference proteome</keyword>